<name>A0ABP6BGY2_9ACTN</name>
<dbReference type="InterPro" id="IPR027417">
    <property type="entry name" value="P-loop_NTPase"/>
</dbReference>
<dbReference type="Proteomes" id="UP001501095">
    <property type="component" value="Unassembled WGS sequence"/>
</dbReference>
<evidence type="ECO:0000313" key="1">
    <source>
        <dbReference type="EMBL" id="GAA2558269.1"/>
    </source>
</evidence>
<dbReference type="EMBL" id="BAAATM010000027">
    <property type="protein sequence ID" value="GAA2558269.1"/>
    <property type="molecule type" value="Genomic_DNA"/>
</dbReference>
<evidence type="ECO:0008006" key="3">
    <source>
        <dbReference type="Google" id="ProtNLM"/>
    </source>
</evidence>
<organism evidence="1 2">
    <name type="scientific">Streptomyces levis</name>
    <dbReference type="NCBI Taxonomy" id="285566"/>
    <lineage>
        <taxon>Bacteria</taxon>
        <taxon>Bacillati</taxon>
        <taxon>Actinomycetota</taxon>
        <taxon>Actinomycetes</taxon>
        <taxon>Kitasatosporales</taxon>
        <taxon>Streptomycetaceae</taxon>
        <taxon>Streptomyces</taxon>
    </lineage>
</organism>
<accession>A0ABP6BGY2</accession>
<proteinExistence type="predicted"/>
<dbReference type="SUPFAM" id="SSF52540">
    <property type="entry name" value="P-loop containing nucleoside triphosphate hydrolases"/>
    <property type="match status" value="1"/>
</dbReference>
<reference evidence="2" key="1">
    <citation type="journal article" date="2019" name="Int. J. Syst. Evol. Microbiol.">
        <title>The Global Catalogue of Microorganisms (GCM) 10K type strain sequencing project: providing services to taxonomists for standard genome sequencing and annotation.</title>
        <authorList>
            <consortium name="The Broad Institute Genomics Platform"/>
            <consortium name="The Broad Institute Genome Sequencing Center for Infectious Disease"/>
            <person name="Wu L."/>
            <person name="Ma J."/>
        </authorList>
    </citation>
    <scope>NUCLEOTIDE SEQUENCE [LARGE SCALE GENOMIC DNA]</scope>
    <source>
        <strain evidence="2">JCM 6924</strain>
    </source>
</reference>
<sequence>MARQAGHRAAAPEGRYLYERLGEKTFQRLCNALLAHVLNDVRCYPVGHSDGGRDATHSDSGRLAIYQVKWTSKPQQNPVAWLKAAINGEADNIRRLVKEGADAYYLLTSVAGTAVPQRGSMDSMDVALAKLSTQFGLPIHIWWRADIDARVDAAPTELKWAYSDMLAGQDLVRYLIDGAGQAAHDHALRTLAMKVIATQWDEDAKVKFKQVELTSHRLGDLFIDVEALRVAKPSAVRRARFEQLTSDELGGAVDYLLTARQPFTLVRGEPGQGKSTLGQYLCQLHRAAYLADDQGTDYPASSLGRATLTDPRLPVRIDLRDYASWLAGSDPFNDEDRPARPMLRKQGSLEAFIAHLLTARSGGLPATVSTVNDILERLPVLIVLDGLDEVARPQTRQRVVDEIDSFTARLRTAFRPQVIVTTRPNVAELAEPSPERFETIALNRLNETLRITYLHKWARARSIPDKEHRTLERIFRHRSAEPHISQLADNPMQLTILLYLMHKRSNSVPANRTDLYTSYMETFLDREAEKTAAVAEHRTDLEEVTAYLGWHLQNRAEKDGGNGQLPTRELQRAILNYLFSVDKNVSLVDDLFTAVTDRVWALTSKAQGTFEFDVQPLREYFAARYLYEFAGADQRGFDRAEVLRELVRRGYWLNTSRFFAGFAKPNELAGLVETLEEERDEGTRPRQLRLSAWVLLADGVFSGRSRTQRRAAELFLDDLSIRFIHHELTTNDDLPLPTADRGAQHLAEQYLQQIASNPTSPAAAERLQLAVLLLDDAEAFHEWWHPRMQAALGTGQETTWLTIGTPFHCGARLTEPDLEYLALADDATAAAALHAGLAPTPGSRHEQRLVQSILNGHASESGCPAPSYPSDLLRVLRPQNFLRMAASDSIPSLLETVGHRAFDLHAHQRQAALTRLKDRDARFAALQTALAFRKGQKSTTSPWGNAARVVSALLGPCWLAAEITVIGAAATAFTTGGDITAGSQPLGAEPDYGRLLQELRRHRTTPDWWSEQFIAHTDALSRATWVLGLLATADEAVVTTHLPRIDEALRDLPEDARRALLMSSSRLGATFARRLSPAVLAAASAFAPCTNLAMAHYATHSGQTAREQELRPLSDTTLADMAAYGTAAWPAHLALAARMTHTPTPETLAALKAHGPQPQVTAMSAHLDPEAAAFILDSPFDYPMTFVLSADKAARNGADAYLADVADEAKWFAS</sequence>
<protein>
    <recommendedName>
        <fullName evidence="3">Large ATP-binding protein</fullName>
    </recommendedName>
</protein>
<keyword evidence="2" id="KW-1185">Reference proteome</keyword>
<gene>
    <name evidence="1" type="ORF">GCM10010423_70170</name>
</gene>
<evidence type="ECO:0000313" key="2">
    <source>
        <dbReference type="Proteomes" id="UP001501095"/>
    </source>
</evidence>
<comment type="caution">
    <text evidence="1">The sequence shown here is derived from an EMBL/GenBank/DDBJ whole genome shotgun (WGS) entry which is preliminary data.</text>
</comment>
<dbReference type="Gene3D" id="3.40.50.300">
    <property type="entry name" value="P-loop containing nucleotide triphosphate hydrolases"/>
    <property type="match status" value="1"/>
</dbReference>
<dbReference type="RefSeq" id="WP_344543919.1">
    <property type="nucleotide sequence ID" value="NZ_BAAATM010000027.1"/>
</dbReference>